<dbReference type="EC" id="1.14.13.50" evidence="5"/>
<dbReference type="InterPro" id="IPR036188">
    <property type="entry name" value="FAD/NAD-bd_sf"/>
</dbReference>
<dbReference type="OrthoDB" id="8672648at2"/>
<keyword evidence="6" id="KW-1185">Reference proteome</keyword>
<dbReference type="EMBL" id="LNXV01000036">
    <property type="protein sequence ID" value="KTC76973.1"/>
    <property type="molecule type" value="Genomic_DNA"/>
</dbReference>
<comment type="cofactor">
    <cofactor evidence="1">
        <name>FAD</name>
        <dbReference type="ChEBI" id="CHEBI:57692"/>
    </cofactor>
</comment>
<dbReference type="Gene3D" id="3.50.50.60">
    <property type="entry name" value="FAD/NAD(P)-binding domain"/>
    <property type="match status" value="1"/>
</dbReference>
<keyword evidence="3" id="KW-0274">FAD</keyword>
<dbReference type="PATRIC" id="fig|29422.6.peg.3257"/>
<evidence type="ECO:0000256" key="1">
    <source>
        <dbReference type="ARBA" id="ARBA00001974"/>
    </source>
</evidence>
<dbReference type="Gene3D" id="3.30.9.10">
    <property type="entry name" value="D-Amino Acid Oxidase, subunit A, domain 2"/>
    <property type="match status" value="1"/>
</dbReference>
<dbReference type="InterPro" id="IPR002938">
    <property type="entry name" value="FAD-bd"/>
</dbReference>
<accession>A0A0W0S1I4</accession>
<dbReference type="Pfam" id="PF01494">
    <property type="entry name" value="FAD_binding_3"/>
    <property type="match status" value="1"/>
</dbReference>
<dbReference type="GO" id="GO:0071949">
    <property type="term" value="F:FAD binding"/>
    <property type="evidence" value="ECO:0007669"/>
    <property type="project" value="InterPro"/>
</dbReference>
<reference evidence="5 6" key="1">
    <citation type="submission" date="2015-11" db="EMBL/GenBank/DDBJ databases">
        <title>Genomic analysis of 38 Legionella species identifies large and diverse effector repertoires.</title>
        <authorList>
            <person name="Burstein D."/>
            <person name="Amaro F."/>
            <person name="Zusman T."/>
            <person name="Lifshitz Z."/>
            <person name="Cohen O."/>
            <person name="Gilbert J.A."/>
            <person name="Pupko T."/>
            <person name="Shuman H.A."/>
            <person name="Segal G."/>
        </authorList>
    </citation>
    <scope>NUCLEOTIDE SEQUENCE [LARGE SCALE GENOMIC DNA]</scope>
    <source>
        <strain evidence="5 6">ATCC 43878</strain>
    </source>
</reference>
<dbReference type="PANTHER" id="PTHR43004">
    <property type="entry name" value="TRK SYSTEM POTASSIUM UPTAKE PROTEIN"/>
    <property type="match status" value="1"/>
</dbReference>
<protein>
    <submittedName>
        <fullName evidence="5">FAD dependent oxidoreductase</fullName>
        <ecNumber evidence="5">1.14.13.50</ecNumber>
    </submittedName>
</protein>
<evidence type="ECO:0000313" key="6">
    <source>
        <dbReference type="Proteomes" id="UP000054742"/>
    </source>
</evidence>
<feature type="domain" description="FAD-binding" evidence="4">
    <location>
        <begin position="3"/>
        <end position="293"/>
    </location>
</feature>
<evidence type="ECO:0000259" key="4">
    <source>
        <dbReference type="Pfam" id="PF01494"/>
    </source>
</evidence>
<proteinExistence type="predicted"/>
<dbReference type="STRING" id="29422.Lbru_3080"/>
<keyword evidence="5" id="KW-0560">Oxidoreductase</keyword>
<name>A0A0W0S1I4_9GAMM</name>
<dbReference type="InterPro" id="IPR050641">
    <property type="entry name" value="RIFMO-like"/>
</dbReference>
<comment type="caution">
    <text evidence="5">The sequence shown here is derived from an EMBL/GenBank/DDBJ whole genome shotgun (WGS) entry which is preliminary data.</text>
</comment>
<dbReference type="AlphaFoldDB" id="A0A0W0S1I4"/>
<evidence type="ECO:0000256" key="3">
    <source>
        <dbReference type="ARBA" id="ARBA00022827"/>
    </source>
</evidence>
<organism evidence="5 6">
    <name type="scientific">Legionella brunensis</name>
    <dbReference type="NCBI Taxonomy" id="29422"/>
    <lineage>
        <taxon>Bacteria</taxon>
        <taxon>Pseudomonadati</taxon>
        <taxon>Pseudomonadota</taxon>
        <taxon>Gammaproteobacteria</taxon>
        <taxon>Legionellales</taxon>
        <taxon>Legionellaceae</taxon>
        <taxon>Legionella</taxon>
    </lineage>
</organism>
<dbReference type="GO" id="GO:0018677">
    <property type="term" value="F:pentachlorophenol monooxygenase activity"/>
    <property type="evidence" value="ECO:0007669"/>
    <property type="project" value="UniProtKB-EC"/>
</dbReference>
<gene>
    <name evidence="5" type="ORF">Lbru_3080</name>
</gene>
<evidence type="ECO:0000313" key="5">
    <source>
        <dbReference type="EMBL" id="KTC76973.1"/>
    </source>
</evidence>
<dbReference type="Proteomes" id="UP000054742">
    <property type="component" value="Unassembled WGS sequence"/>
</dbReference>
<evidence type="ECO:0000256" key="2">
    <source>
        <dbReference type="ARBA" id="ARBA00022630"/>
    </source>
</evidence>
<dbReference type="PRINTS" id="PR00420">
    <property type="entry name" value="RNGMNOXGNASE"/>
</dbReference>
<dbReference type="SUPFAM" id="SSF51905">
    <property type="entry name" value="FAD/NAD(P)-binding domain"/>
    <property type="match status" value="1"/>
</dbReference>
<dbReference type="PANTHER" id="PTHR43004:SF19">
    <property type="entry name" value="BINDING MONOOXYGENASE, PUTATIVE (JCVI)-RELATED"/>
    <property type="match status" value="1"/>
</dbReference>
<keyword evidence="2" id="KW-0285">Flavoprotein</keyword>
<sequence>MKKTPILIVGGGPVGLSMALALARQGIHSLVIERHPSRTEHPRARGVSMRTMELFKQWGNINELLKYEFPREAIRFIWSESLQGNEVTRVEMKGIENYTHGPIGASFVTQDCVEEYLHHTLRSHQEAEVQFSKEMISFEENNTGVMVRLRNRKNNEEEFVCAQYVVAADGAHSPIRKQLEIEMEGPDNLGRSCSVYCEFDISQWTKHRPSAGFFFIDPKISSRSLFMAYGKNRWIVGMRFTEENKKEDFTDEYCIHEIRRVVDIPHLDIKIINKSFWTMAAQVAKQYRHNRIF</sequence>